<reference evidence="1 2" key="1">
    <citation type="submission" date="2018-04" db="EMBL/GenBank/DDBJ databases">
        <title>Genomic Encyclopedia of Archaeal and Bacterial Type Strains, Phase II (KMG-II): from individual species to whole genera.</title>
        <authorList>
            <person name="Goeker M."/>
        </authorList>
    </citation>
    <scope>NUCLEOTIDE SEQUENCE [LARGE SCALE GENOMIC DNA]</scope>
    <source>
        <strain evidence="1 2">DSM 25731</strain>
    </source>
</reference>
<evidence type="ECO:0000313" key="2">
    <source>
        <dbReference type="Proteomes" id="UP000244090"/>
    </source>
</evidence>
<proteinExistence type="predicted"/>
<accession>A0A2T6BSQ3</accession>
<name>A0A2T6BSQ3_9FLAO</name>
<organism evidence="1 2">
    <name type="scientific">Kordia periserrulae</name>
    <dbReference type="NCBI Taxonomy" id="701523"/>
    <lineage>
        <taxon>Bacteria</taxon>
        <taxon>Pseudomonadati</taxon>
        <taxon>Bacteroidota</taxon>
        <taxon>Flavobacteriia</taxon>
        <taxon>Flavobacteriales</taxon>
        <taxon>Flavobacteriaceae</taxon>
        <taxon>Kordia</taxon>
    </lineage>
</organism>
<dbReference type="InterPro" id="IPR024530">
    <property type="entry name" value="QSregVF_b"/>
</dbReference>
<dbReference type="Proteomes" id="UP000244090">
    <property type="component" value="Unassembled WGS sequence"/>
</dbReference>
<protein>
    <submittedName>
        <fullName evidence="1">Uncharacterized protein</fullName>
    </submittedName>
</protein>
<dbReference type="EMBL" id="QBKT01000011">
    <property type="protein sequence ID" value="PTX58987.1"/>
    <property type="molecule type" value="Genomic_DNA"/>
</dbReference>
<dbReference type="OrthoDB" id="9807855at2"/>
<sequence>MTDFPDKATQQKLLIELAHAKMPFGKYKDRYLVDIPEAYYVWFQQKGFPKGKLGQQLQQMFDIKINGLEPMIRNIQRQFEK</sequence>
<dbReference type="RefSeq" id="WP_108116517.1">
    <property type="nucleotide sequence ID" value="NZ_QBKT01000011.1"/>
</dbReference>
<dbReference type="Pfam" id="PF12843">
    <property type="entry name" value="QSregVF_b"/>
    <property type="match status" value="1"/>
</dbReference>
<gene>
    <name evidence="1" type="ORF">C8N46_11156</name>
</gene>
<evidence type="ECO:0000313" key="1">
    <source>
        <dbReference type="EMBL" id="PTX58987.1"/>
    </source>
</evidence>
<comment type="caution">
    <text evidence="1">The sequence shown here is derived from an EMBL/GenBank/DDBJ whole genome shotgun (WGS) entry which is preliminary data.</text>
</comment>
<dbReference type="AlphaFoldDB" id="A0A2T6BSQ3"/>
<keyword evidence="2" id="KW-1185">Reference proteome</keyword>